<feature type="transmembrane region" description="Helical" evidence="8">
    <location>
        <begin position="349"/>
        <end position="368"/>
    </location>
</feature>
<feature type="domain" description="Ammonium transporter AmtB-like" evidence="9">
    <location>
        <begin position="39"/>
        <end position="456"/>
    </location>
</feature>
<feature type="transmembrane region" description="Helical" evidence="8">
    <location>
        <begin position="166"/>
        <end position="186"/>
    </location>
</feature>
<evidence type="ECO:0000256" key="7">
    <source>
        <dbReference type="ARBA" id="ARBA00023177"/>
    </source>
</evidence>
<evidence type="ECO:0000256" key="4">
    <source>
        <dbReference type="ARBA" id="ARBA00022692"/>
    </source>
</evidence>
<feature type="transmembrane region" description="Helical" evidence="8">
    <location>
        <begin position="426"/>
        <end position="451"/>
    </location>
</feature>
<dbReference type="InterPro" id="IPR029020">
    <property type="entry name" value="Ammonium/urea_transptr"/>
</dbReference>
<sequence length="534" mass="58344">MSKAPFWVEAAPAFHWNKNSTDPVFNNNPNNWYNGSDIVWLLVSSMLVLITIPGVGLLYAGTSSRARRSPLTLLALSFMTCGVVALQWFIFGYSITFSKGSAFWGGSHHFLLLNVEEMPGPPGFDTVARGTAIPQLLHVFYECMLACFAAVLISGAVVGKRTMHHFLVFSFIWTTAVYCPIARWSWSPYGWSYDMALDFAGGSVIHLTSATSAAMYIHYDDIVGGIARLARCIFRPGKRQSSSIDEASIDESEDKVYSVYFAIIGTALLWFGWFGFNGSSLSVSLRTVAACVSTFLAGCAGGCAWTGSDFLMYGFAERQWRFSITSYCNGTVAGLVAITPAAGFVGHKAAILIGLLAGCLCAVGDGILQSRVFRMRDDLSIINIHGLGGLLGMLMTGIFARKDIANLDGFTVIEGGWIREKNWIQLAYQVGIAGACIGYAAVVTFLIMLVLDGITRLFCGMNVRTKHGTSDGYNLVPWEIDDMVVIQSNGGRRNAGQEPIDQSSFEMHTFAASRALVGDSQTTDEEDRRRWRPR</sequence>
<gene>
    <name evidence="10" type="ORF">BJ508DRAFT_363523</name>
</gene>
<dbReference type="GO" id="GO:0008519">
    <property type="term" value="F:ammonium channel activity"/>
    <property type="evidence" value="ECO:0007669"/>
    <property type="project" value="InterPro"/>
</dbReference>
<feature type="transmembrane region" description="Helical" evidence="8">
    <location>
        <begin position="139"/>
        <end position="159"/>
    </location>
</feature>
<dbReference type="PANTHER" id="PTHR43029:SF10">
    <property type="entry name" value="AMMONIUM TRANSPORTER MEP2"/>
    <property type="match status" value="1"/>
</dbReference>
<feature type="transmembrane region" description="Helical" evidence="8">
    <location>
        <begin position="288"/>
        <end position="307"/>
    </location>
</feature>
<dbReference type="InterPro" id="IPR024041">
    <property type="entry name" value="NH4_transpt_AmtB-like_dom"/>
</dbReference>
<organism evidence="10 11">
    <name type="scientific">Ascobolus immersus RN42</name>
    <dbReference type="NCBI Taxonomy" id="1160509"/>
    <lineage>
        <taxon>Eukaryota</taxon>
        <taxon>Fungi</taxon>
        <taxon>Dikarya</taxon>
        <taxon>Ascomycota</taxon>
        <taxon>Pezizomycotina</taxon>
        <taxon>Pezizomycetes</taxon>
        <taxon>Pezizales</taxon>
        <taxon>Ascobolaceae</taxon>
        <taxon>Ascobolus</taxon>
    </lineage>
</organism>
<evidence type="ECO:0000256" key="1">
    <source>
        <dbReference type="ARBA" id="ARBA00004141"/>
    </source>
</evidence>
<proteinExistence type="inferred from homology"/>
<dbReference type="Gene3D" id="1.10.3430.10">
    <property type="entry name" value="Ammonium transporter AmtB like domains"/>
    <property type="match status" value="1"/>
</dbReference>
<protein>
    <submittedName>
        <fullName evidence="10">Rh-like protein/ammonium transporter</fullName>
    </submittedName>
</protein>
<reference evidence="10 11" key="1">
    <citation type="journal article" date="2018" name="Nat. Ecol. Evol.">
        <title>Pezizomycetes genomes reveal the molecular basis of ectomycorrhizal truffle lifestyle.</title>
        <authorList>
            <person name="Murat C."/>
            <person name="Payen T."/>
            <person name="Noel B."/>
            <person name="Kuo A."/>
            <person name="Morin E."/>
            <person name="Chen J."/>
            <person name="Kohler A."/>
            <person name="Krizsan K."/>
            <person name="Balestrini R."/>
            <person name="Da Silva C."/>
            <person name="Montanini B."/>
            <person name="Hainaut M."/>
            <person name="Levati E."/>
            <person name="Barry K.W."/>
            <person name="Belfiori B."/>
            <person name="Cichocki N."/>
            <person name="Clum A."/>
            <person name="Dockter R.B."/>
            <person name="Fauchery L."/>
            <person name="Guy J."/>
            <person name="Iotti M."/>
            <person name="Le Tacon F."/>
            <person name="Lindquist E.A."/>
            <person name="Lipzen A."/>
            <person name="Malagnac F."/>
            <person name="Mello A."/>
            <person name="Molinier V."/>
            <person name="Miyauchi S."/>
            <person name="Poulain J."/>
            <person name="Riccioni C."/>
            <person name="Rubini A."/>
            <person name="Sitrit Y."/>
            <person name="Splivallo R."/>
            <person name="Traeger S."/>
            <person name="Wang M."/>
            <person name="Zifcakova L."/>
            <person name="Wipf D."/>
            <person name="Zambonelli A."/>
            <person name="Paolocci F."/>
            <person name="Nowrousian M."/>
            <person name="Ottonello S."/>
            <person name="Baldrian P."/>
            <person name="Spatafora J.W."/>
            <person name="Henrissat B."/>
            <person name="Nagy L.G."/>
            <person name="Aury J.M."/>
            <person name="Wincker P."/>
            <person name="Grigoriev I.V."/>
            <person name="Bonfante P."/>
            <person name="Martin F.M."/>
        </authorList>
    </citation>
    <scope>NUCLEOTIDE SEQUENCE [LARGE SCALE GENOMIC DNA]</scope>
    <source>
        <strain evidence="10 11">RN42</strain>
    </source>
</reference>
<comment type="similarity">
    <text evidence="2">Belongs to the ammonia transporter channel (TC 1.A.11.2) family.</text>
</comment>
<dbReference type="STRING" id="1160509.A0A3N4HYH4"/>
<feature type="transmembrane region" description="Helical" evidence="8">
    <location>
        <begin position="380"/>
        <end position="400"/>
    </location>
</feature>
<name>A0A3N4HYH4_ASCIM</name>
<keyword evidence="7" id="KW-0924">Ammonia transport</keyword>
<keyword evidence="5 8" id="KW-1133">Transmembrane helix</keyword>
<dbReference type="EMBL" id="ML119705">
    <property type="protein sequence ID" value="RPA78892.1"/>
    <property type="molecule type" value="Genomic_DNA"/>
</dbReference>
<evidence type="ECO:0000313" key="10">
    <source>
        <dbReference type="EMBL" id="RPA78892.1"/>
    </source>
</evidence>
<dbReference type="Proteomes" id="UP000275078">
    <property type="component" value="Unassembled WGS sequence"/>
</dbReference>
<evidence type="ECO:0000313" key="11">
    <source>
        <dbReference type="Proteomes" id="UP000275078"/>
    </source>
</evidence>
<feature type="transmembrane region" description="Helical" evidence="8">
    <location>
        <begin position="38"/>
        <end position="59"/>
    </location>
</feature>
<dbReference type="SUPFAM" id="SSF111352">
    <property type="entry name" value="Ammonium transporter"/>
    <property type="match status" value="1"/>
</dbReference>
<dbReference type="PANTHER" id="PTHR43029">
    <property type="entry name" value="AMMONIUM TRANSPORTER MEP2"/>
    <property type="match status" value="1"/>
</dbReference>
<comment type="subcellular location">
    <subcellularLocation>
        <location evidence="1">Membrane</location>
        <topology evidence="1">Multi-pass membrane protein</topology>
    </subcellularLocation>
</comment>
<keyword evidence="4 8" id="KW-0812">Transmembrane</keyword>
<feature type="transmembrane region" description="Helical" evidence="8">
    <location>
        <begin position="257"/>
        <end position="276"/>
    </location>
</feature>
<dbReference type="AlphaFoldDB" id="A0A3N4HYH4"/>
<dbReference type="Pfam" id="PF00909">
    <property type="entry name" value="Ammonium_transp"/>
    <property type="match status" value="1"/>
</dbReference>
<dbReference type="InterPro" id="IPR001905">
    <property type="entry name" value="Ammonium_transpt"/>
</dbReference>
<evidence type="ECO:0000256" key="8">
    <source>
        <dbReference type="SAM" id="Phobius"/>
    </source>
</evidence>
<evidence type="ECO:0000259" key="9">
    <source>
        <dbReference type="Pfam" id="PF00909"/>
    </source>
</evidence>
<dbReference type="OrthoDB" id="534912at2759"/>
<accession>A0A3N4HYH4</accession>
<evidence type="ECO:0000256" key="2">
    <source>
        <dbReference type="ARBA" id="ARBA00005887"/>
    </source>
</evidence>
<evidence type="ECO:0000256" key="3">
    <source>
        <dbReference type="ARBA" id="ARBA00022448"/>
    </source>
</evidence>
<keyword evidence="11" id="KW-1185">Reference proteome</keyword>
<evidence type="ECO:0000256" key="6">
    <source>
        <dbReference type="ARBA" id="ARBA00023136"/>
    </source>
</evidence>
<keyword evidence="3" id="KW-0813">Transport</keyword>
<keyword evidence="6 8" id="KW-0472">Membrane</keyword>
<evidence type="ECO:0000256" key="5">
    <source>
        <dbReference type="ARBA" id="ARBA00022989"/>
    </source>
</evidence>
<dbReference type="GO" id="GO:0005886">
    <property type="term" value="C:plasma membrane"/>
    <property type="evidence" value="ECO:0007669"/>
    <property type="project" value="TreeGrafter"/>
</dbReference>
<feature type="transmembrane region" description="Helical" evidence="8">
    <location>
        <begin position="71"/>
        <end position="91"/>
    </location>
</feature>